<evidence type="ECO:0000313" key="2">
    <source>
        <dbReference type="Proteomes" id="UP001438707"/>
    </source>
</evidence>
<dbReference type="EMBL" id="JALJOS010000005">
    <property type="protein sequence ID" value="KAK9838775.1"/>
    <property type="molecule type" value="Genomic_DNA"/>
</dbReference>
<proteinExistence type="predicted"/>
<dbReference type="Proteomes" id="UP001438707">
    <property type="component" value="Unassembled WGS sequence"/>
</dbReference>
<name>A0AAW1RYN8_9CHLO</name>
<reference evidence="1 2" key="1">
    <citation type="journal article" date="2024" name="Nat. Commun.">
        <title>Phylogenomics reveals the evolutionary origins of lichenization in chlorophyte algae.</title>
        <authorList>
            <person name="Puginier C."/>
            <person name="Libourel C."/>
            <person name="Otte J."/>
            <person name="Skaloud P."/>
            <person name="Haon M."/>
            <person name="Grisel S."/>
            <person name="Petersen M."/>
            <person name="Berrin J.G."/>
            <person name="Delaux P.M."/>
            <person name="Dal Grande F."/>
            <person name="Keller J."/>
        </authorList>
    </citation>
    <scope>NUCLEOTIDE SEQUENCE [LARGE SCALE GENOMIC DNA]</scope>
    <source>
        <strain evidence="1 2">SAG 2145</strain>
    </source>
</reference>
<organism evidence="1 2">
    <name type="scientific">Apatococcus lobatus</name>
    <dbReference type="NCBI Taxonomy" id="904363"/>
    <lineage>
        <taxon>Eukaryota</taxon>
        <taxon>Viridiplantae</taxon>
        <taxon>Chlorophyta</taxon>
        <taxon>core chlorophytes</taxon>
        <taxon>Trebouxiophyceae</taxon>
        <taxon>Chlorellales</taxon>
        <taxon>Chlorellaceae</taxon>
        <taxon>Apatococcus</taxon>
    </lineage>
</organism>
<evidence type="ECO:0000313" key="1">
    <source>
        <dbReference type="EMBL" id="KAK9838775.1"/>
    </source>
</evidence>
<keyword evidence="2" id="KW-1185">Reference proteome</keyword>
<protein>
    <submittedName>
        <fullName evidence="1">Uncharacterized protein</fullName>
    </submittedName>
</protein>
<gene>
    <name evidence="1" type="ORF">WJX74_003100</name>
</gene>
<accession>A0AAW1RYN8</accession>
<comment type="caution">
    <text evidence="1">The sequence shown here is derived from an EMBL/GenBank/DDBJ whole genome shotgun (WGS) entry which is preliminary data.</text>
</comment>
<dbReference type="AlphaFoldDB" id="A0AAW1RYN8"/>
<sequence>MRDIVWQRVDEASAQPNPGGWSFLPVPDDEIPAIRQAVLEEGMLPATAKIYVLLPAPASAYQRHESVQQLPSGRLTIKAVATKRGRWLCSSIPDKGHTFQ</sequence>